<feature type="compositionally biased region" description="Polar residues" evidence="1">
    <location>
        <begin position="318"/>
        <end position="327"/>
    </location>
</feature>
<gene>
    <name evidence="3" type="ORF">K7432_000740</name>
</gene>
<protein>
    <recommendedName>
        <fullName evidence="2">BZIP domain-containing protein</fullName>
    </recommendedName>
</protein>
<dbReference type="EMBL" id="JASJQH010000014">
    <property type="protein sequence ID" value="KAK9768528.1"/>
    <property type="molecule type" value="Genomic_DNA"/>
</dbReference>
<dbReference type="PROSITE" id="PS50217">
    <property type="entry name" value="BZIP"/>
    <property type="match status" value="1"/>
</dbReference>
<dbReference type="InterPro" id="IPR046347">
    <property type="entry name" value="bZIP_sf"/>
</dbReference>
<keyword evidence="4" id="KW-1185">Reference proteome</keyword>
<feature type="compositionally biased region" description="Basic and acidic residues" evidence="1">
    <location>
        <begin position="301"/>
        <end position="317"/>
    </location>
</feature>
<dbReference type="SUPFAM" id="SSF57959">
    <property type="entry name" value="Leucine zipper domain"/>
    <property type="match status" value="1"/>
</dbReference>
<proteinExistence type="predicted"/>
<name>A0ABR2X466_9FUNG</name>
<reference evidence="3 4" key="1">
    <citation type="submission" date="2023-04" db="EMBL/GenBank/DDBJ databases">
        <title>Genome of Basidiobolus ranarum AG-B5.</title>
        <authorList>
            <person name="Stajich J.E."/>
            <person name="Carter-House D."/>
            <person name="Gryganskyi A."/>
        </authorList>
    </citation>
    <scope>NUCLEOTIDE SEQUENCE [LARGE SCALE GENOMIC DNA]</scope>
    <source>
        <strain evidence="3 4">AG-B5</strain>
    </source>
</reference>
<dbReference type="InterPro" id="IPR004827">
    <property type="entry name" value="bZIP"/>
</dbReference>
<evidence type="ECO:0000256" key="1">
    <source>
        <dbReference type="SAM" id="MobiDB-lite"/>
    </source>
</evidence>
<accession>A0ABR2X466</accession>
<dbReference type="SMART" id="SM00338">
    <property type="entry name" value="BRLZ"/>
    <property type="match status" value="1"/>
</dbReference>
<dbReference type="Pfam" id="PF07716">
    <property type="entry name" value="bZIP_2"/>
    <property type="match status" value="1"/>
</dbReference>
<dbReference type="Proteomes" id="UP001479436">
    <property type="component" value="Unassembled WGS sequence"/>
</dbReference>
<dbReference type="CDD" id="cd14686">
    <property type="entry name" value="bZIP"/>
    <property type="match status" value="1"/>
</dbReference>
<evidence type="ECO:0000313" key="4">
    <source>
        <dbReference type="Proteomes" id="UP001479436"/>
    </source>
</evidence>
<feature type="compositionally biased region" description="Basic and acidic residues" evidence="1">
    <location>
        <begin position="341"/>
        <end position="353"/>
    </location>
</feature>
<sequence>MNSFIETASHENPFTTTDGREMNDSILNQMLKLDGSHISKTEGSTLLTEDISHLEPLKDDGSPKLLLAGHEGIGYRLGKLDIVNGNMDQQFFDCTSIPVSNAMLSGIPEHASFSHLTESPTNSDSPISPLSIQSRNDGLSLPWDNVQGFPAFTNMMSQTPVYQYTSYDPQSLMSRRASLPDNDIAHFTQFPDTTIGRKRVVSWADVETNSIGAKNLDQNHGHASQQSHTRRFSLHLPIQSNNINPHIQSKPYYPANVYPADCTMSDSLQKLPVNVNSNERNQLNFPIVYEPLPKPKSPPFQDKHVTKSKPKEQRNLKVNENMQSKSGETFDELDEYSDSNIDTKDYDQEEKQSNKNPHQAVVERRLSRRRERNRLAARRSREKRNLFLRDLEQINQALSSENGALKASLCEAMQELQMLRAATSASNTNTSTSSVND</sequence>
<feature type="region of interest" description="Disordered" evidence="1">
    <location>
        <begin position="289"/>
        <end position="378"/>
    </location>
</feature>
<feature type="domain" description="BZIP" evidence="2">
    <location>
        <begin position="363"/>
        <end position="420"/>
    </location>
</feature>
<comment type="caution">
    <text evidence="3">The sequence shown here is derived from an EMBL/GenBank/DDBJ whole genome shotgun (WGS) entry which is preliminary data.</text>
</comment>
<dbReference type="Gene3D" id="1.20.5.170">
    <property type="match status" value="1"/>
</dbReference>
<feature type="compositionally biased region" description="Polar residues" evidence="1">
    <location>
        <begin position="1"/>
        <end position="17"/>
    </location>
</feature>
<evidence type="ECO:0000259" key="2">
    <source>
        <dbReference type="PROSITE" id="PS50217"/>
    </source>
</evidence>
<dbReference type="PROSITE" id="PS00036">
    <property type="entry name" value="BZIP_BASIC"/>
    <property type="match status" value="1"/>
</dbReference>
<feature type="compositionally biased region" description="Basic residues" evidence="1">
    <location>
        <begin position="366"/>
        <end position="378"/>
    </location>
</feature>
<feature type="region of interest" description="Disordered" evidence="1">
    <location>
        <begin position="1"/>
        <end position="21"/>
    </location>
</feature>
<organism evidence="3 4">
    <name type="scientific">Basidiobolus ranarum</name>
    <dbReference type="NCBI Taxonomy" id="34480"/>
    <lineage>
        <taxon>Eukaryota</taxon>
        <taxon>Fungi</taxon>
        <taxon>Fungi incertae sedis</taxon>
        <taxon>Zoopagomycota</taxon>
        <taxon>Entomophthoromycotina</taxon>
        <taxon>Basidiobolomycetes</taxon>
        <taxon>Basidiobolales</taxon>
        <taxon>Basidiobolaceae</taxon>
        <taxon>Basidiobolus</taxon>
    </lineage>
</organism>
<evidence type="ECO:0000313" key="3">
    <source>
        <dbReference type="EMBL" id="KAK9768528.1"/>
    </source>
</evidence>